<organism evidence="1 2">
    <name type="scientific">Acidianus hospitalis</name>
    <dbReference type="NCBI Taxonomy" id="563177"/>
    <lineage>
        <taxon>Archaea</taxon>
        <taxon>Thermoproteota</taxon>
        <taxon>Thermoprotei</taxon>
        <taxon>Sulfolobales</taxon>
        <taxon>Sulfolobaceae</taxon>
        <taxon>Acidianus</taxon>
    </lineage>
</organism>
<reference evidence="1 2" key="1">
    <citation type="journal article" date="2015" name="Appl. Environ. Microbiol.">
        <title>Nanoarchaeota, Their Sulfolobales Host, and Nanoarchaeota Virus Distribution across Yellowstone National Park Hot Springs.</title>
        <authorList>
            <person name="Munson-McGee J.H."/>
            <person name="Field E.K."/>
            <person name="Bateson M."/>
            <person name="Rooney C."/>
            <person name="Stepanauskas R."/>
            <person name="Young M.J."/>
        </authorList>
    </citation>
    <scope>NUCLEOTIDE SEQUENCE [LARGE SCALE GENOMIC DNA]</scope>
    <source>
        <strain evidence="1">SCGC AC-742_N10</strain>
    </source>
</reference>
<name>A0A2T9X3N8_9CREN</name>
<evidence type="ECO:0000313" key="1">
    <source>
        <dbReference type="EMBL" id="PVU74655.1"/>
    </source>
</evidence>
<evidence type="ECO:0000313" key="2">
    <source>
        <dbReference type="Proteomes" id="UP000245638"/>
    </source>
</evidence>
<comment type="caution">
    <text evidence="1">The sequence shown here is derived from an EMBL/GenBank/DDBJ whole genome shotgun (WGS) entry which is preliminary data.</text>
</comment>
<proteinExistence type="predicted"/>
<dbReference type="EMBL" id="QEFD01000192">
    <property type="protein sequence ID" value="PVU74655.1"/>
    <property type="molecule type" value="Genomic_DNA"/>
</dbReference>
<sequence>MSQPGQTKTKELKTITKQVITPSVLKEDKKKVQLMYIIKLFGGISERALITLLYEASQKGLDLGYKFNVIGNNVFSPMIKEDLTSLLYLGLIESDPVNKKLKLSTNGEEALEENQAVIDDNFKNQLNQILSEIKSKIVAIDEEYTLKLKNANRGYSRGRRY</sequence>
<gene>
    <name evidence="1" type="ORF">DDW13_06500</name>
</gene>
<dbReference type="AlphaFoldDB" id="A0A2T9X3N8"/>
<accession>A0A2T9X3N8</accession>
<protein>
    <submittedName>
        <fullName evidence="1">Uncharacterized protein</fullName>
    </submittedName>
</protein>
<dbReference type="Proteomes" id="UP000245638">
    <property type="component" value="Unassembled WGS sequence"/>
</dbReference>